<reference evidence="2 3" key="1">
    <citation type="journal article" date="2012" name="J. Bacteriol.">
        <title>Draft Genome Sequence of Vibrio fischeri SR5, a Strain Isolated from the Light Organ of the Mediterranean Squid Sepiola robusta.</title>
        <authorList>
            <person name="Gyllborg M.C."/>
            <person name="Sahl J.W."/>
            <person name="Cronin D.C.III."/>
            <person name="Rasko D.A."/>
            <person name="Mandel M.J."/>
        </authorList>
    </citation>
    <scope>NUCLEOTIDE SEQUENCE [LARGE SCALE GENOMIC DNA]</scope>
    <source>
        <strain evidence="2 3">SR5</strain>
    </source>
</reference>
<dbReference type="SUPFAM" id="SSF53756">
    <property type="entry name" value="UDP-Glycosyltransferase/glycogen phosphorylase"/>
    <property type="match status" value="1"/>
</dbReference>
<feature type="domain" description="Glycosyl transferase family 1" evidence="1">
    <location>
        <begin position="164"/>
        <end position="320"/>
    </location>
</feature>
<dbReference type="CDD" id="cd03801">
    <property type="entry name" value="GT4_PimA-like"/>
    <property type="match status" value="1"/>
</dbReference>
<evidence type="ECO:0000259" key="1">
    <source>
        <dbReference type="Pfam" id="PF00534"/>
    </source>
</evidence>
<dbReference type="AlphaFoldDB" id="A0AAV3EX70"/>
<dbReference type="EMBL" id="AHIH01000001">
    <property type="protein sequence ID" value="EHN71509.1"/>
    <property type="molecule type" value="Genomic_DNA"/>
</dbReference>
<dbReference type="Gene3D" id="3.40.50.2000">
    <property type="entry name" value="Glycogen Phosphorylase B"/>
    <property type="match status" value="2"/>
</dbReference>
<evidence type="ECO:0000313" key="3">
    <source>
        <dbReference type="Proteomes" id="UP000004521"/>
    </source>
</evidence>
<accession>A0AAV3EX70</accession>
<gene>
    <name evidence="2" type="ORF">VFSR5_0133</name>
</gene>
<proteinExistence type="predicted"/>
<dbReference type="PANTHER" id="PTHR12526">
    <property type="entry name" value="GLYCOSYLTRANSFERASE"/>
    <property type="match status" value="1"/>
</dbReference>
<name>A0AAV3EX70_ALIFS</name>
<organism evidence="2 3">
    <name type="scientific">Aliivibrio fischeri SR5</name>
    <dbReference type="NCBI Taxonomy" id="1088719"/>
    <lineage>
        <taxon>Bacteria</taxon>
        <taxon>Pseudomonadati</taxon>
        <taxon>Pseudomonadota</taxon>
        <taxon>Gammaproteobacteria</taxon>
        <taxon>Vibrionales</taxon>
        <taxon>Vibrionaceae</taxon>
        <taxon>Aliivibrio</taxon>
    </lineage>
</organism>
<sequence length="352" mass="39185">MHICHVNLASGFSGGERQTLQLIIQQLKKGYQLTVVANPKSPFATEIKKLNCKLVLASHFIKQHKKSITINCDVIHVHEGRAIYWALIQSKLFGVPYIVTRRIDNPLKNKLLSNIAYSNANTLIGLSREIVSKIKERHPSQLVYKIPSSPVSYSVEQDNVDTIWRRFSNQFLVIQAANLLHHKGHETTIEAAKLLQNMDSNIHIALLGDGPERKKLESLVKKYNLNNITFLGKQNRMGDWFSAADLLIHPSYSEGLGSVILEAISAKLPVIGSNAGGIPDIIDDQKSGLLVEPKDAQGLANAIYQVATNKPLRNKLIIGGQDKLSMFDIKHTSCLYHDIYQTIINGKSGDDK</sequence>
<dbReference type="Pfam" id="PF00534">
    <property type="entry name" value="Glycos_transf_1"/>
    <property type="match status" value="1"/>
</dbReference>
<dbReference type="GO" id="GO:1901135">
    <property type="term" value="P:carbohydrate derivative metabolic process"/>
    <property type="evidence" value="ECO:0007669"/>
    <property type="project" value="UniProtKB-ARBA"/>
</dbReference>
<dbReference type="GO" id="GO:0016757">
    <property type="term" value="F:glycosyltransferase activity"/>
    <property type="evidence" value="ECO:0007669"/>
    <property type="project" value="InterPro"/>
</dbReference>
<protein>
    <submittedName>
        <fullName evidence="2">Glycosyltransferase</fullName>
    </submittedName>
</protein>
<dbReference type="InterPro" id="IPR001296">
    <property type="entry name" value="Glyco_trans_1"/>
</dbReference>
<evidence type="ECO:0000313" key="2">
    <source>
        <dbReference type="EMBL" id="EHN71509.1"/>
    </source>
</evidence>
<comment type="caution">
    <text evidence="2">The sequence shown here is derived from an EMBL/GenBank/DDBJ whole genome shotgun (WGS) entry which is preliminary data.</text>
</comment>
<dbReference type="Proteomes" id="UP000004521">
    <property type="component" value="Chromosome I"/>
</dbReference>
<dbReference type="RefSeq" id="WP_005417064.1">
    <property type="nucleotide sequence ID" value="NZ_CM001400.1"/>
</dbReference>